<sequence>MKVSKQVLASVITVVLVVAGGLAQAAQGQAIHIESQPQAGQVPVETYRYGLKLDIARVLSTSDTSHLCGVVPTVMHYENSRGEVRALEYLILGGGCFDH</sequence>
<name>V4PUM0_STUCH</name>
<dbReference type="RefSeq" id="WP_023444872.1">
    <property type="nucleotide sequence ID" value="NZ_AOFQ01000025.1"/>
</dbReference>
<reference evidence="2 3" key="1">
    <citation type="submission" date="2013-07" db="EMBL/GenBank/DDBJ databases">
        <authorList>
            <person name="Schaap P.J."/>
            <person name="Mehboob F."/>
            <person name="Oosterkamp M.J."/>
            <person name="de Vos W.M."/>
            <person name="Stams A.J.M."/>
            <person name="Koehorst J.J."/>
        </authorList>
    </citation>
    <scope>NUCLEOTIDE SEQUENCE [LARGE SCALE GENOMIC DNA]</scope>
    <source>
        <strain evidence="2 3">AW-1</strain>
    </source>
</reference>
<accession>V4PUM0</accession>
<evidence type="ECO:0000313" key="3">
    <source>
        <dbReference type="Proteomes" id="UP000017822"/>
    </source>
</evidence>
<organism evidence="2 3">
    <name type="scientific">Stutzerimonas chloritidismutans AW-1</name>
    <dbReference type="NCBI Taxonomy" id="1263865"/>
    <lineage>
        <taxon>Bacteria</taxon>
        <taxon>Pseudomonadati</taxon>
        <taxon>Pseudomonadota</taxon>
        <taxon>Gammaproteobacteria</taxon>
        <taxon>Pseudomonadales</taxon>
        <taxon>Pseudomonadaceae</taxon>
        <taxon>Stutzerimonas</taxon>
    </lineage>
</organism>
<dbReference type="EMBL" id="AOFQ01000025">
    <property type="protein sequence ID" value="ESQ99900.1"/>
    <property type="molecule type" value="Genomic_DNA"/>
</dbReference>
<evidence type="ECO:0000256" key="1">
    <source>
        <dbReference type="SAM" id="SignalP"/>
    </source>
</evidence>
<dbReference type="Gene3D" id="2.30.140.50">
    <property type="entry name" value="Protein of unknown function DUF2790"/>
    <property type="match status" value="1"/>
</dbReference>
<protein>
    <recommendedName>
        <fullName evidence="4">DUF2790 domain-containing protein</fullName>
    </recommendedName>
</protein>
<gene>
    <name evidence="2" type="ORF">F753_08300</name>
</gene>
<feature type="chain" id="PRO_5004725397" description="DUF2790 domain-containing protein" evidence="1">
    <location>
        <begin position="26"/>
        <end position="99"/>
    </location>
</feature>
<evidence type="ECO:0000313" key="2">
    <source>
        <dbReference type="EMBL" id="ESQ99900.1"/>
    </source>
</evidence>
<dbReference type="AlphaFoldDB" id="V4PUM0"/>
<dbReference type="InterPro" id="IPR021245">
    <property type="entry name" value="DUF2790"/>
</dbReference>
<keyword evidence="1" id="KW-0732">Signal</keyword>
<comment type="caution">
    <text evidence="2">The sequence shown here is derived from an EMBL/GenBank/DDBJ whole genome shotgun (WGS) entry which is preliminary data.</text>
</comment>
<proteinExistence type="predicted"/>
<evidence type="ECO:0008006" key="4">
    <source>
        <dbReference type="Google" id="ProtNLM"/>
    </source>
</evidence>
<dbReference type="Proteomes" id="UP000017822">
    <property type="component" value="Unassembled WGS sequence"/>
</dbReference>
<dbReference type="Pfam" id="PF10976">
    <property type="entry name" value="DUF2790"/>
    <property type="match status" value="1"/>
</dbReference>
<feature type="signal peptide" evidence="1">
    <location>
        <begin position="1"/>
        <end position="25"/>
    </location>
</feature>